<evidence type="ECO:0000313" key="10">
    <source>
        <dbReference type="Proteomes" id="UP001172743"/>
    </source>
</evidence>
<feature type="domain" description="Peptidase S8/S53" evidence="8">
    <location>
        <begin position="44"/>
        <end position="293"/>
    </location>
</feature>
<feature type="active site" description="Charge relay system" evidence="6">
    <location>
        <position position="53"/>
    </location>
</feature>
<evidence type="ECO:0000256" key="2">
    <source>
        <dbReference type="ARBA" id="ARBA00022670"/>
    </source>
</evidence>
<dbReference type="InterPro" id="IPR034202">
    <property type="entry name" value="Subtilisin_Carlsberg-like"/>
</dbReference>
<keyword evidence="5 6" id="KW-0720">Serine protease</keyword>
<evidence type="ECO:0000256" key="5">
    <source>
        <dbReference type="ARBA" id="ARBA00022825"/>
    </source>
</evidence>
<keyword evidence="4 6" id="KW-0378">Hydrolase</keyword>
<evidence type="ECO:0000256" key="1">
    <source>
        <dbReference type="ARBA" id="ARBA00011073"/>
    </source>
</evidence>
<evidence type="ECO:0000256" key="7">
    <source>
        <dbReference type="RuleBase" id="RU003355"/>
    </source>
</evidence>
<dbReference type="PROSITE" id="PS00138">
    <property type="entry name" value="SUBTILASE_SER"/>
    <property type="match status" value="1"/>
</dbReference>
<dbReference type="InterPro" id="IPR023827">
    <property type="entry name" value="Peptidase_S8_Asp-AS"/>
</dbReference>
<dbReference type="CDD" id="cd07477">
    <property type="entry name" value="Peptidases_S8_Subtilisin_subset"/>
    <property type="match status" value="1"/>
</dbReference>
<dbReference type="PROSITE" id="PS51892">
    <property type="entry name" value="SUBTILASE"/>
    <property type="match status" value="1"/>
</dbReference>
<keyword evidence="10" id="KW-1185">Reference proteome</keyword>
<evidence type="ECO:0000256" key="4">
    <source>
        <dbReference type="ARBA" id="ARBA00022801"/>
    </source>
</evidence>
<dbReference type="InterPro" id="IPR050131">
    <property type="entry name" value="Peptidase_S8_subtilisin-like"/>
</dbReference>
<dbReference type="SUPFAM" id="SSF52743">
    <property type="entry name" value="Subtilisin-like"/>
    <property type="match status" value="1"/>
</dbReference>
<dbReference type="InterPro" id="IPR023828">
    <property type="entry name" value="Peptidase_S8_Ser-AS"/>
</dbReference>
<sequence>MIDKPLQVRLIPYTIESIVENTSETPRGVDLIQAPSIWEDSNQGEGIVIAVIDTGIETDHPDLQDQIIDGKNFTSDYEGDPNIFEDNNGHGTHVSGTVAASLNNEGVVGVAPKAKILSLKALTGEGSGNYEWIINAINYAVEWRGPEQERVRVISMSLGGPVDVPEMHKAIQNAVSQDISVVVAAGNEGDNSEDTFEYSYPGKYNEVIQVGAVDHNLKLAPFTNTNEEIDLVAPGVEVVSTYPGKKYASLSGTSMATPHIAGAIALLIILSEKEFGRSLSEVEIYAQLIKRTLPLGNRKSSEGNGFLELNLVERIQDIVTAAHI</sequence>
<name>A0ABT8GRU4_9BACL</name>
<dbReference type="InterPro" id="IPR015500">
    <property type="entry name" value="Peptidase_S8_subtilisin-rel"/>
</dbReference>
<organism evidence="9 10">
    <name type="scientific">Ureibacillus aquaedulcis</name>
    <dbReference type="NCBI Taxonomy" id="3058421"/>
    <lineage>
        <taxon>Bacteria</taxon>
        <taxon>Bacillati</taxon>
        <taxon>Bacillota</taxon>
        <taxon>Bacilli</taxon>
        <taxon>Bacillales</taxon>
        <taxon>Caryophanaceae</taxon>
        <taxon>Ureibacillus</taxon>
    </lineage>
</organism>
<dbReference type="InterPro" id="IPR022398">
    <property type="entry name" value="Peptidase_S8_His-AS"/>
</dbReference>
<dbReference type="InterPro" id="IPR036852">
    <property type="entry name" value="Peptidase_S8/S53_dom_sf"/>
</dbReference>
<keyword evidence="2 6" id="KW-0645">Protease</keyword>
<dbReference type="RefSeq" id="WP_301138313.1">
    <property type="nucleotide sequence ID" value="NZ_JAUHTQ010000007.1"/>
</dbReference>
<evidence type="ECO:0000313" key="9">
    <source>
        <dbReference type="EMBL" id="MDN4493979.1"/>
    </source>
</evidence>
<dbReference type="PROSITE" id="PS00136">
    <property type="entry name" value="SUBTILASE_ASP"/>
    <property type="match status" value="1"/>
</dbReference>
<evidence type="ECO:0000256" key="3">
    <source>
        <dbReference type="ARBA" id="ARBA00022723"/>
    </source>
</evidence>
<accession>A0ABT8GRU4</accession>
<dbReference type="InterPro" id="IPR000209">
    <property type="entry name" value="Peptidase_S8/S53_dom"/>
</dbReference>
<feature type="active site" description="Charge relay system" evidence="6">
    <location>
        <position position="90"/>
    </location>
</feature>
<dbReference type="Pfam" id="PF00082">
    <property type="entry name" value="Peptidase_S8"/>
    <property type="match status" value="1"/>
</dbReference>
<dbReference type="EMBL" id="JAUHTQ010000007">
    <property type="protein sequence ID" value="MDN4493979.1"/>
    <property type="molecule type" value="Genomic_DNA"/>
</dbReference>
<comment type="caution">
    <text evidence="9">The sequence shown here is derived from an EMBL/GenBank/DDBJ whole genome shotgun (WGS) entry which is preliminary data.</text>
</comment>
<keyword evidence="3" id="KW-0479">Metal-binding</keyword>
<dbReference type="PRINTS" id="PR00723">
    <property type="entry name" value="SUBTILISIN"/>
</dbReference>
<proteinExistence type="inferred from homology"/>
<comment type="similarity">
    <text evidence="1 6 7">Belongs to the peptidase S8 family.</text>
</comment>
<evidence type="ECO:0000259" key="8">
    <source>
        <dbReference type="Pfam" id="PF00082"/>
    </source>
</evidence>
<protein>
    <submittedName>
        <fullName evidence="9">S8 family peptidase</fullName>
    </submittedName>
</protein>
<evidence type="ECO:0000256" key="6">
    <source>
        <dbReference type="PROSITE-ProRule" id="PRU01240"/>
    </source>
</evidence>
<dbReference type="PANTHER" id="PTHR43806:SF11">
    <property type="entry name" value="CEREVISIN-RELATED"/>
    <property type="match status" value="1"/>
</dbReference>
<gene>
    <name evidence="9" type="ORF">QYB95_10560</name>
</gene>
<reference evidence="9" key="1">
    <citation type="submission" date="2023-07" db="EMBL/GenBank/DDBJ databases">
        <title>Ureibacillus sp. isolated from freshwater well.</title>
        <authorList>
            <person name="Kirdat K."/>
            <person name="Bhatt A."/>
            <person name="Teware R."/>
            <person name="Bhavsar Y."/>
            <person name="Yadav A."/>
        </authorList>
    </citation>
    <scope>NUCLEOTIDE SEQUENCE</scope>
    <source>
        <strain evidence="9">BA0131</strain>
    </source>
</reference>
<dbReference type="PANTHER" id="PTHR43806">
    <property type="entry name" value="PEPTIDASE S8"/>
    <property type="match status" value="1"/>
</dbReference>
<feature type="active site" description="Charge relay system" evidence="6">
    <location>
        <position position="254"/>
    </location>
</feature>
<dbReference type="Gene3D" id="3.40.50.200">
    <property type="entry name" value="Peptidase S8/S53 domain"/>
    <property type="match status" value="1"/>
</dbReference>
<dbReference type="Proteomes" id="UP001172743">
    <property type="component" value="Unassembled WGS sequence"/>
</dbReference>
<dbReference type="PROSITE" id="PS00137">
    <property type="entry name" value="SUBTILASE_HIS"/>
    <property type="match status" value="1"/>
</dbReference>